<dbReference type="SUPFAM" id="SSF53822">
    <property type="entry name" value="Periplasmic binding protein-like I"/>
    <property type="match status" value="1"/>
</dbReference>
<keyword evidence="2" id="KW-0238">DNA-binding</keyword>
<dbReference type="EMBL" id="FOKA01000004">
    <property type="protein sequence ID" value="SFA97661.1"/>
    <property type="molecule type" value="Genomic_DNA"/>
</dbReference>
<proteinExistence type="predicted"/>
<dbReference type="InterPro" id="IPR046335">
    <property type="entry name" value="LacI/GalR-like_sensor"/>
</dbReference>
<dbReference type="AlphaFoldDB" id="A0A1I0X9N3"/>
<dbReference type="PANTHER" id="PTHR30146:SF153">
    <property type="entry name" value="LACTOSE OPERON REPRESSOR"/>
    <property type="match status" value="1"/>
</dbReference>
<gene>
    <name evidence="5" type="ORF">SAMN05421867_104228</name>
</gene>
<reference evidence="5 6" key="1">
    <citation type="submission" date="2016-10" db="EMBL/GenBank/DDBJ databases">
        <authorList>
            <person name="de Groot N.N."/>
        </authorList>
    </citation>
    <scope>NUCLEOTIDE SEQUENCE [LARGE SCALE GENOMIC DNA]</scope>
    <source>
        <strain evidence="5 6">CGMCC 4.6945</strain>
    </source>
</reference>
<evidence type="ECO:0000256" key="1">
    <source>
        <dbReference type="ARBA" id="ARBA00023015"/>
    </source>
</evidence>
<dbReference type="STRING" id="988821.SAMN05421867_104228"/>
<dbReference type="PANTHER" id="PTHR30146">
    <property type="entry name" value="LACI-RELATED TRANSCRIPTIONAL REPRESSOR"/>
    <property type="match status" value="1"/>
</dbReference>
<keyword evidence="1" id="KW-0805">Transcription regulation</keyword>
<dbReference type="Pfam" id="PF13377">
    <property type="entry name" value="Peripla_BP_3"/>
    <property type="match status" value="1"/>
</dbReference>
<dbReference type="Gene3D" id="3.40.50.2300">
    <property type="match status" value="2"/>
</dbReference>
<feature type="domain" description="Transcriptional regulator LacI/GalR-like sensor" evidence="4">
    <location>
        <begin position="19"/>
        <end position="102"/>
    </location>
</feature>
<evidence type="ECO:0000313" key="5">
    <source>
        <dbReference type="EMBL" id="SFA97661.1"/>
    </source>
</evidence>
<keyword evidence="6" id="KW-1185">Reference proteome</keyword>
<dbReference type="InterPro" id="IPR028082">
    <property type="entry name" value="Peripla_BP_I"/>
</dbReference>
<dbReference type="GO" id="GO:0000976">
    <property type="term" value="F:transcription cis-regulatory region binding"/>
    <property type="evidence" value="ECO:0007669"/>
    <property type="project" value="TreeGrafter"/>
</dbReference>
<dbReference type="GO" id="GO:0003700">
    <property type="term" value="F:DNA-binding transcription factor activity"/>
    <property type="evidence" value="ECO:0007669"/>
    <property type="project" value="TreeGrafter"/>
</dbReference>
<organism evidence="5 6">
    <name type="scientific">Cellulomonas marina</name>
    <dbReference type="NCBI Taxonomy" id="988821"/>
    <lineage>
        <taxon>Bacteria</taxon>
        <taxon>Bacillati</taxon>
        <taxon>Actinomycetota</taxon>
        <taxon>Actinomycetes</taxon>
        <taxon>Micrococcales</taxon>
        <taxon>Cellulomonadaceae</taxon>
        <taxon>Cellulomonas</taxon>
    </lineage>
</organism>
<sequence>MRTGSFDVASGGLYGRDLLALPEPPTAIMAADDEIAVGGLAAARTFGVPVSERLRVVRFDDTPQAPWITPLHTTVHQHLDGTGRMAAQTVVAMSSDTAPPPATST</sequence>
<evidence type="ECO:0000259" key="4">
    <source>
        <dbReference type="Pfam" id="PF13377"/>
    </source>
</evidence>
<protein>
    <submittedName>
        <fullName evidence="5">LacI family transcriptional regulator</fullName>
    </submittedName>
</protein>
<evidence type="ECO:0000256" key="3">
    <source>
        <dbReference type="ARBA" id="ARBA00023163"/>
    </source>
</evidence>
<accession>A0A1I0X9N3</accession>
<name>A0A1I0X9N3_9CELL</name>
<keyword evidence="3" id="KW-0804">Transcription</keyword>
<evidence type="ECO:0000313" key="6">
    <source>
        <dbReference type="Proteomes" id="UP000199012"/>
    </source>
</evidence>
<dbReference type="Proteomes" id="UP000199012">
    <property type="component" value="Unassembled WGS sequence"/>
</dbReference>
<evidence type="ECO:0000256" key="2">
    <source>
        <dbReference type="ARBA" id="ARBA00023125"/>
    </source>
</evidence>